<dbReference type="InterPro" id="IPR014755">
    <property type="entry name" value="Cu-Rt/internalin_Ig-like"/>
</dbReference>
<name>A0A7Z8JVZ2_9CELL</name>
<dbReference type="InterPro" id="IPR007348">
    <property type="entry name" value="CopC_dom"/>
</dbReference>
<sequence>AAVLLTAGRADAHNSLLGTDPADGSTVDAPPASITLTFDQPAQSLGTEIVVLGPDGSAVSTGDAALVDNTVSQPLTTGLPAGAYTVEWRVTSADGHPLSGTLAFTAASGAEAAVPAAPETIEPTAEPTAEPQNEATVSATLAPQQELAEDEDAGIAAGVVAAIVVAVLAAGAVAVFVVRERRRSHAADGPAGTDGPTGPTGGDGRAEG</sequence>
<dbReference type="GO" id="GO:0006825">
    <property type="term" value="P:copper ion transport"/>
    <property type="evidence" value="ECO:0007669"/>
    <property type="project" value="InterPro"/>
</dbReference>
<keyword evidence="6" id="KW-0812">Transmembrane</keyword>
<feature type="domain" description="CopC" evidence="7">
    <location>
        <begin position="13"/>
        <end position="105"/>
    </location>
</feature>
<dbReference type="Gene3D" id="2.60.40.1220">
    <property type="match status" value="1"/>
</dbReference>
<evidence type="ECO:0000256" key="3">
    <source>
        <dbReference type="ARBA" id="ARBA00022729"/>
    </source>
</evidence>
<protein>
    <submittedName>
        <fullName evidence="8">Copper resistance protein CopC</fullName>
    </submittedName>
</protein>
<dbReference type="GO" id="GO:0005886">
    <property type="term" value="C:plasma membrane"/>
    <property type="evidence" value="ECO:0007669"/>
    <property type="project" value="TreeGrafter"/>
</dbReference>
<keyword evidence="3" id="KW-0732">Signal</keyword>
<proteinExistence type="predicted"/>
<feature type="non-terminal residue" evidence="8">
    <location>
        <position position="1"/>
    </location>
</feature>
<feature type="region of interest" description="Disordered" evidence="5">
    <location>
        <begin position="182"/>
        <end position="208"/>
    </location>
</feature>
<evidence type="ECO:0000256" key="4">
    <source>
        <dbReference type="ARBA" id="ARBA00023008"/>
    </source>
</evidence>
<comment type="caution">
    <text evidence="8">The sequence shown here is derived from an EMBL/GenBank/DDBJ whole genome shotgun (WGS) entry which is preliminary data.</text>
</comment>
<evidence type="ECO:0000256" key="2">
    <source>
        <dbReference type="ARBA" id="ARBA00022723"/>
    </source>
</evidence>
<evidence type="ECO:0000256" key="6">
    <source>
        <dbReference type="SAM" id="Phobius"/>
    </source>
</evidence>
<keyword evidence="6" id="KW-0472">Membrane</keyword>
<dbReference type="AlphaFoldDB" id="A0A7Z8JVZ2"/>
<evidence type="ECO:0000259" key="7">
    <source>
        <dbReference type="Pfam" id="PF04234"/>
    </source>
</evidence>
<feature type="compositionally biased region" description="Gly residues" evidence="5">
    <location>
        <begin position="198"/>
        <end position="208"/>
    </location>
</feature>
<keyword evidence="4" id="KW-0186">Copper</keyword>
<keyword evidence="2" id="KW-0479">Metal-binding</keyword>
<evidence type="ECO:0000313" key="9">
    <source>
        <dbReference type="Proteomes" id="UP000308121"/>
    </source>
</evidence>
<evidence type="ECO:0000256" key="5">
    <source>
        <dbReference type="SAM" id="MobiDB-lite"/>
    </source>
</evidence>
<reference evidence="8 9" key="1">
    <citation type="submission" date="2019-05" db="EMBL/GenBank/DDBJ databases">
        <title>Genome sequence of Cellulomonas hominis strain CS1.</title>
        <authorList>
            <person name="Belmont J."/>
            <person name="Maclea K.S."/>
        </authorList>
    </citation>
    <scope>NUCLEOTIDE SEQUENCE [LARGE SCALE GENOMIC DNA]</scope>
    <source>
        <strain evidence="8 9">CS1</strain>
    </source>
</reference>
<dbReference type="GO" id="GO:0046688">
    <property type="term" value="P:response to copper ion"/>
    <property type="evidence" value="ECO:0007669"/>
    <property type="project" value="InterPro"/>
</dbReference>
<dbReference type="SUPFAM" id="SSF81296">
    <property type="entry name" value="E set domains"/>
    <property type="match status" value="1"/>
</dbReference>
<dbReference type="PANTHER" id="PTHR34820:SF4">
    <property type="entry name" value="INNER MEMBRANE PROTEIN YEBZ"/>
    <property type="match status" value="1"/>
</dbReference>
<dbReference type="RefSeq" id="WP_154731273.1">
    <property type="nucleotide sequence ID" value="NZ_SZYE01000383.1"/>
</dbReference>
<dbReference type="PANTHER" id="PTHR34820">
    <property type="entry name" value="INNER MEMBRANE PROTEIN YEBZ"/>
    <property type="match status" value="1"/>
</dbReference>
<evidence type="ECO:0000256" key="1">
    <source>
        <dbReference type="ARBA" id="ARBA00004196"/>
    </source>
</evidence>
<organism evidence="8 9">
    <name type="scientific">Cellulomonas hominis</name>
    <dbReference type="NCBI Taxonomy" id="156981"/>
    <lineage>
        <taxon>Bacteria</taxon>
        <taxon>Bacillati</taxon>
        <taxon>Actinomycetota</taxon>
        <taxon>Actinomycetes</taxon>
        <taxon>Micrococcales</taxon>
        <taxon>Cellulomonadaceae</taxon>
        <taxon>Cellulomonas</taxon>
    </lineage>
</organism>
<gene>
    <name evidence="8" type="ORF">FA014_19750</name>
</gene>
<dbReference type="InterPro" id="IPR032694">
    <property type="entry name" value="CopC/D"/>
</dbReference>
<dbReference type="Proteomes" id="UP000308121">
    <property type="component" value="Unassembled WGS sequence"/>
</dbReference>
<evidence type="ECO:0000313" key="8">
    <source>
        <dbReference type="EMBL" id="TKR21819.1"/>
    </source>
</evidence>
<dbReference type="GO" id="GO:0030313">
    <property type="term" value="C:cell envelope"/>
    <property type="evidence" value="ECO:0007669"/>
    <property type="project" value="UniProtKB-SubCell"/>
</dbReference>
<dbReference type="OrthoDB" id="5242236at2"/>
<feature type="transmembrane region" description="Helical" evidence="6">
    <location>
        <begin position="153"/>
        <end position="178"/>
    </location>
</feature>
<dbReference type="EMBL" id="SZYE01000383">
    <property type="protein sequence ID" value="TKR21819.1"/>
    <property type="molecule type" value="Genomic_DNA"/>
</dbReference>
<feature type="compositionally biased region" description="Low complexity" evidence="5">
    <location>
        <begin position="187"/>
        <end position="197"/>
    </location>
</feature>
<dbReference type="Pfam" id="PF04234">
    <property type="entry name" value="CopC"/>
    <property type="match status" value="1"/>
</dbReference>
<dbReference type="GO" id="GO:0042597">
    <property type="term" value="C:periplasmic space"/>
    <property type="evidence" value="ECO:0007669"/>
    <property type="project" value="InterPro"/>
</dbReference>
<dbReference type="GO" id="GO:0005507">
    <property type="term" value="F:copper ion binding"/>
    <property type="evidence" value="ECO:0007669"/>
    <property type="project" value="InterPro"/>
</dbReference>
<dbReference type="InterPro" id="IPR014756">
    <property type="entry name" value="Ig_E-set"/>
</dbReference>
<comment type="subcellular location">
    <subcellularLocation>
        <location evidence="1">Cell envelope</location>
    </subcellularLocation>
</comment>
<keyword evidence="6" id="KW-1133">Transmembrane helix</keyword>
<accession>A0A7Z8JVZ2</accession>